<feature type="non-terminal residue" evidence="3">
    <location>
        <position position="396"/>
    </location>
</feature>
<dbReference type="AlphaFoldDB" id="A0A2W4ZRU5"/>
<dbReference type="Proteomes" id="UP000249794">
    <property type="component" value="Unassembled WGS sequence"/>
</dbReference>
<dbReference type="CDD" id="cd09726">
    <property type="entry name" value="RAMP_I_III"/>
    <property type="match status" value="2"/>
</dbReference>
<dbReference type="InterPro" id="IPR005537">
    <property type="entry name" value="RAMP_III_fam"/>
</dbReference>
<comment type="caution">
    <text evidence="3">The sequence shown here is derived from an EMBL/GenBank/DDBJ whole genome shotgun (WGS) entry which is preliminary data.</text>
</comment>
<name>A0A2W4ZRU5_9CYAN</name>
<feature type="domain" description="CRISPR type III-associated protein" evidence="2">
    <location>
        <begin position="15"/>
        <end position="187"/>
    </location>
</feature>
<organism evidence="3 4">
    <name type="scientific">Phormidesmis priestleyi</name>
    <dbReference type="NCBI Taxonomy" id="268141"/>
    <lineage>
        <taxon>Bacteria</taxon>
        <taxon>Bacillati</taxon>
        <taxon>Cyanobacteriota</taxon>
        <taxon>Cyanophyceae</taxon>
        <taxon>Leptolyngbyales</taxon>
        <taxon>Leptolyngbyaceae</taxon>
        <taxon>Phormidesmis</taxon>
    </lineage>
</organism>
<dbReference type="PANTHER" id="PTHR35579">
    <property type="entry name" value="CRISPR SYSTEM CMS ENDORIBONUCLEASE CSM3"/>
    <property type="match status" value="1"/>
</dbReference>
<evidence type="ECO:0000259" key="2">
    <source>
        <dbReference type="Pfam" id="PF03787"/>
    </source>
</evidence>
<proteinExistence type="predicted"/>
<keyword evidence="1" id="KW-0051">Antiviral defense</keyword>
<dbReference type="Pfam" id="PF03787">
    <property type="entry name" value="RAMPs"/>
    <property type="match status" value="2"/>
</dbReference>
<accession>A0A2W4ZRU5</accession>
<evidence type="ECO:0000313" key="3">
    <source>
        <dbReference type="EMBL" id="PZO57608.1"/>
    </source>
</evidence>
<dbReference type="InterPro" id="IPR052216">
    <property type="entry name" value="CRISPR_Csm3_endoribonuclease"/>
</dbReference>
<sequence length="396" mass="42474">MARLLKKRLKVTGTLLAQSPLHVGGLNASADVDLTLAVNGTGNYYIPGTSLAGALRGWLREDSPRLNSLWGYQKSAQASSSGTEEGHASYVIVEDAPVDSSASGPVAEVRDGVGIDRYYGSAAETVKFNRAILPKGTRIPLSLTLEQGGSDSDWIEARCLFADTLYALEKGAIRLGAAKTRGLGKVKLQNLEMIEQDLSSFDGMLKTLAGKGDSIDLPALVPTGHNWQLPQQLEITLEWKPVGPVMVKAEADGITVDMLPLVSNDDDKTCFVIPGSAIKGSLRSQAERIMRTFLGTAIAQTENPKQRFLDQLNDIPIVEKLFGQGAKQQGALAVDDCYAHQKMTANEWSAIATATDEQNLRLALAAADLGHVQQAFHVGIDRWTGGAAESQLYSTL</sequence>
<evidence type="ECO:0000313" key="4">
    <source>
        <dbReference type="Proteomes" id="UP000249794"/>
    </source>
</evidence>
<reference evidence="3 4" key="2">
    <citation type="submission" date="2018-06" db="EMBL/GenBank/DDBJ databases">
        <title>Metagenomic assembly of (sub)arctic Cyanobacteria and their associated microbiome from non-axenic cultures.</title>
        <authorList>
            <person name="Baurain D."/>
        </authorList>
    </citation>
    <scope>NUCLEOTIDE SEQUENCE [LARGE SCALE GENOMIC DNA]</scope>
    <source>
        <strain evidence="3">ULC027bin1</strain>
    </source>
</reference>
<dbReference type="PANTHER" id="PTHR35579:SF6">
    <property type="entry name" value="DUF324 DOMAIN-CONTAINING PROTEIN"/>
    <property type="match status" value="1"/>
</dbReference>
<dbReference type="GO" id="GO:0051607">
    <property type="term" value="P:defense response to virus"/>
    <property type="evidence" value="ECO:0007669"/>
    <property type="project" value="UniProtKB-KW"/>
</dbReference>
<feature type="domain" description="CRISPR type III-associated protein" evidence="2">
    <location>
        <begin position="265"/>
        <end position="389"/>
    </location>
</feature>
<protein>
    <recommendedName>
        <fullName evidence="2">CRISPR type III-associated protein domain-containing protein</fullName>
    </recommendedName>
</protein>
<gene>
    <name evidence="3" type="ORF">DCF15_06845</name>
</gene>
<evidence type="ECO:0000256" key="1">
    <source>
        <dbReference type="ARBA" id="ARBA00023118"/>
    </source>
</evidence>
<dbReference type="EMBL" id="QBMP01000049">
    <property type="protein sequence ID" value="PZO57608.1"/>
    <property type="molecule type" value="Genomic_DNA"/>
</dbReference>
<reference evidence="4" key="1">
    <citation type="submission" date="2018-04" db="EMBL/GenBank/DDBJ databases">
        <authorList>
            <person name="Cornet L."/>
        </authorList>
    </citation>
    <scope>NUCLEOTIDE SEQUENCE [LARGE SCALE GENOMIC DNA]</scope>
</reference>